<dbReference type="GO" id="GO:0004096">
    <property type="term" value="F:catalase activity"/>
    <property type="evidence" value="ECO:0007669"/>
    <property type="project" value="UniProtKB-EC"/>
</dbReference>
<dbReference type="CDD" id="cd08156">
    <property type="entry name" value="catalase_clade_3"/>
    <property type="match status" value="1"/>
</dbReference>
<feature type="binding site" description="axial binding residue" evidence="12">
    <location>
        <position position="338"/>
    </location>
    <ligand>
        <name>heme</name>
        <dbReference type="ChEBI" id="CHEBI:30413"/>
    </ligand>
    <ligandPart>
        <name>Fe</name>
        <dbReference type="ChEBI" id="CHEBI:18248"/>
    </ligandPart>
</feature>
<evidence type="ECO:0000256" key="1">
    <source>
        <dbReference type="ARBA" id="ARBA00001971"/>
    </source>
</evidence>
<sequence>MSDPKQMTTTGGNPIADNQNSMSAGPRGPLLMQDYQLIEKLAHQNRERIPERTVHAKGSGAFGTLTITHDITKYTKAKIFGEVGKTTECLLRFSTVAGERGAADAERDVRGWALKFYTDEGNWDLVGNNTPVFFVRDPLKFPDFIHTQKRHPRTNMRSATAMWDFWSLSPESLHQVTILMSDRGLPIGYRHTNGYGSHTFSFINADNERFWVKFHFKTQQGIKTMTNAEGEQVIAKDRESSQKDLYEAIERGDFPKWDMKVQIMPEKDAETYHINPFDLTKVWPHADYPLIDVGVLELNRNPENYFQEIEQSAFSPSNIVPGIGFSPDKMLQARIFSYADAHRYRVGTWYEALPVNRPKSGVNTYHADGPMNAGYSRSSDAYYEPNSFSGPQQDHRFDEPPLAISGDADRYNHREGNDDYTQPGNLFRLMSNEQKRQLCSNIAEAMGGVPQFIIDRQLAHFDKADPAYGEGVRAALKLTQNTNNISVQEEPLPAPANA</sequence>
<evidence type="ECO:0000256" key="13">
    <source>
        <dbReference type="SAM" id="MobiDB-lite"/>
    </source>
</evidence>
<evidence type="ECO:0000256" key="7">
    <source>
        <dbReference type="ARBA" id="ARBA00023002"/>
    </source>
</evidence>
<dbReference type="GO" id="GO:0005737">
    <property type="term" value="C:cytoplasm"/>
    <property type="evidence" value="ECO:0007669"/>
    <property type="project" value="TreeGrafter"/>
</dbReference>
<keyword evidence="16" id="KW-1185">Reference proteome</keyword>
<dbReference type="InterPro" id="IPR020835">
    <property type="entry name" value="Catalase_sf"/>
</dbReference>
<name>A0A934VWG2_9BACT</name>
<dbReference type="AlphaFoldDB" id="A0A934VWG2"/>
<comment type="cofactor">
    <cofactor evidence="1 12">
        <name>heme</name>
        <dbReference type="ChEBI" id="CHEBI:30413"/>
    </cofactor>
</comment>
<comment type="catalytic activity">
    <reaction evidence="10">
        <text>2 H2O2 = O2 + 2 H2O</text>
        <dbReference type="Rhea" id="RHEA:20309"/>
        <dbReference type="ChEBI" id="CHEBI:15377"/>
        <dbReference type="ChEBI" id="CHEBI:15379"/>
        <dbReference type="ChEBI" id="CHEBI:16240"/>
        <dbReference type="EC" id="1.11.1.6"/>
    </reaction>
</comment>
<dbReference type="GO" id="GO:0042744">
    <property type="term" value="P:hydrogen peroxide catabolic process"/>
    <property type="evidence" value="ECO:0007669"/>
    <property type="project" value="UniProtKB-KW"/>
</dbReference>
<dbReference type="InterPro" id="IPR002226">
    <property type="entry name" value="Catalase_haem_BS"/>
</dbReference>
<evidence type="ECO:0000313" key="16">
    <source>
        <dbReference type="Proteomes" id="UP000603141"/>
    </source>
</evidence>
<keyword evidence="9" id="KW-0376">Hydrogen peroxide</keyword>
<evidence type="ECO:0000256" key="11">
    <source>
        <dbReference type="PIRSR" id="PIRSR038928-1"/>
    </source>
</evidence>
<comment type="caution">
    <text evidence="15">The sequence shown here is derived from an EMBL/GenBank/DDBJ whole genome shotgun (WGS) entry which is preliminary data.</text>
</comment>
<dbReference type="PROSITE" id="PS51402">
    <property type="entry name" value="CATALASE_3"/>
    <property type="match status" value="1"/>
</dbReference>
<feature type="region of interest" description="Disordered" evidence="13">
    <location>
        <begin position="404"/>
        <end position="424"/>
    </location>
</feature>
<comment type="similarity">
    <text evidence="2">Belongs to the catalase family.</text>
</comment>
<evidence type="ECO:0000256" key="2">
    <source>
        <dbReference type="ARBA" id="ARBA00005329"/>
    </source>
</evidence>
<feature type="active site" evidence="11">
    <location>
        <position position="55"/>
    </location>
</feature>
<feature type="region of interest" description="Disordered" evidence="13">
    <location>
        <begin position="1"/>
        <end position="27"/>
    </location>
</feature>
<feature type="active site" evidence="11">
    <location>
        <position position="128"/>
    </location>
</feature>
<dbReference type="RefSeq" id="WP_200271184.1">
    <property type="nucleotide sequence ID" value="NZ_JAENIJ010000019.1"/>
</dbReference>
<keyword evidence="7" id="KW-0560">Oxidoreductase</keyword>
<keyword evidence="5 12" id="KW-0349">Heme</keyword>
<evidence type="ECO:0000256" key="3">
    <source>
        <dbReference type="ARBA" id="ARBA00012314"/>
    </source>
</evidence>
<keyword evidence="8 12" id="KW-0408">Iron</keyword>
<keyword evidence="4" id="KW-0575">Peroxidase</keyword>
<protein>
    <recommendedName>
        <fullName evidence="3">catalase</fullName>
        <ecNumber evidence="3">1.11.1.6</ecNumber>
    </recommendedName>
</protein>
<gene>
    <name evidence="15" type="ORF">JIN85_12560</name>
</gene>
<evidence type="ECO:0000256" key="9">
    <source>
        <dbReference type="ARBA" id="ARBA00023324"/>
    </source>
</evidence>
<dbReference type="Pfam" id="PF06628">
    <property type="entry name" value="Catalase-rel"/>
    <property type="match status" value="1"/>
</dbReference>
<accession>A0A934VWG2</accession>
<dbReference type="FunFam" id="2.40.180.10:FF:000001">
    <property type="entry name" value="Catalase"/>
    <property type="match status" value="1"/>
</dbReference>
<dbReference type="Pfam" id="PF00199">
    <property type="entry name" value="Catalase"/>
    <property type="match status" value="1"/>
</dbReference>
<dbReference type="SUPFAM" id="SSF56634">
    <property type="entry name" value="Heme-dependent catalase-like"/>
    <property type="match status" value="1"/>
</dbReference>
<evidence type="ECO:0000256" key="10">
    <source>
        <dbReference type="ARBA" id="ARBA00049254"/>
    </source>
</evidence>
<reference evidence="15" key="1">
    <citation type="submission" date="2021-01" db="EMBL/GenBank/DDBJ databases">
        <title>Modified the classification status of verrucomicrobia.</title>
        <authorList>
            <person name="Feng X."/>
        </authorList>
    </citation>
    <scope>NUCLEOTIDE SEQUENCE</scope>
    <source>
        <strain evidence="15">KCTC 22041</strain>
    </source>
</reference>
<evidence type="ECO:0000313" key="15">
    <source>
        <dbReference type="EMBL" id="MBK1883250.1"/>
    </source>
</evidence>
<dbReference type="InterPro" id="IPR018028">
    <property type="entry name" value="Catalase"/>
</dbReference>
<dbReference type="GO" id="GO:0046872">
    <property type="term" value="F:metal ion binding"/>
    <property type="evidence" value="ECO:0007669"/>
    <property type="project" value="UniProtKB-KW"/>
</dbReference>
<feature type="domain" description="Catalase core" evidence="14">
    <location>
        <begin position="8"/>
        <end position="392"/>
    </location>
</feature>
<dbReference type="PRINTS" id="PR00067">
    <property type="entry name" value="CATALASE"/>
</dbReference>
<dbReference type="InterPro" id="IPR024711">
    <property type="entry name" value="Catalase_clade1/3"/>
</dbReference>
<feature type="compositionally biased region" description="Basic and acidic residues" evidence="13">
    <location>
        <begin position="407"/>
        <end position="417"/>
    </location>
</feature>
<evidence type="ECO:0000259" key="14">
    <source>
        <dbReference type="SMART" id="SM01060"/>
    </source>
</evidence>
<evidence type="ECO:0000256" key="12">
    <source>
        <dbReference type="PIRSR" id="PIRSR038928-2"/>
    </source>
</evidence>
<evidence type="ECO:0000256" key="4">
    <source>
        <dbReference type="ARBA" id="ARBA00022559"/>
    </source>
</evidence>
<dbReference type="GO" id="GO:0042542">
    <property type="term" value="P:response to hydrogen peroxide"/>
    <property type="evidence" value="ECO:0007669"/>
    <property type="project" value="TreeGrafter"/>
</dbReference>
<dbReference type="InterPro" id="IPR010582">
    <property type="entry name" value="Catalase_immune_responsive"/>
</dbReference>
<dbReference type="InterPro" id="IPR011614">
    <property type="entry name" value="Catalase_core"/>
</dbReference>
<evidence type="ECO:0000256" key="5">
    <source>
        <dbReference type="ARBA" id="ARBA00022617"/>
    </source>
</evidence>
<dbReference type="PANTHER" id="PTHR11465">
    <property type="entry name" value="CATALASE"/>
    <property type="match status" value="1"/>
</dbReference>
<keyword evidence="6 12" id="KW-0479">Metal-binding</keyword>
<organism evidence="15 16">
    <name type="scientific">Luteolibacter pohnpeiensis</name>
    <dbReference type="NCBI Taxonomy" id="454153"/>
    <lineage>
        <taxon>Bacteria</taxon>
        <taxon>Pseudomonadati</taxon>
        <taxon>Verrucomicrobiota</taxon>
        <taxon>Verrucomicrobiia</taxon>
        <taxon>Verrucomicrobiales</taxon>
        <taxon>Verrucomicrobiaceae</taxon>
        <taxon>Luteolibacter</taxon>
    </lineage>
</organism>
<dbReference type="SMART" id="SM01060">
    <property type="entry name" value="Catalase"/>
    <property type="match status" value="1"/>
</dbReference>
<feature type="compositionally biased region" description="Polar residues" evidence="13">
    <location>
        <begin position="1"/>
        <end position="23"/>
    </location>
</feature>
<dbReference type="Proteomes" id="UP000603141">
    <property type="component" value="Unassembled WGS sequence"/>
</dbReference>
<dbReference type="GO" id="GO:0020037">
    <property type="term" value="F:heme binding"/>
    <property type="evidence" value="ECO:0007669"/>
    <property type="project" value="InterPro"/>
</dbReference>
<evidence type="ECO:0000256" key="8">
    <source>
        <dbReference type="ARBA" id="ARBA00023004"/>
    </source>
</evidence>
<dbReference type="PIRSF" id="PIRSF038928">
    <property type="entry name" value="Catalase_clade1-3"/>
    <property type="match status" value="1"/>
</dbReference>
<dbReference type="EC" id="1.11.1.6" evidence="3"/>
<dbReference type="InterPro" id="IPR040333">
    <property type="entry name" value="Catalase_3"/>
</dbReference>
<proteinExistence type="inferred from homology"/>
<dbReference type="PROSITE" id="PS00437">
    <property type="entry name" value="CATALASE_1"/>
    <property type="match status" value="1"/>
</dbReference>
<evidence type="ECO:0000256" key="6">
    <source>
        <dbReference type="ARBA" id="ARBA00022723"/>
    </source>
</evidence>
<dbReference type="Gene3D" id="2.40.180.10">
    <property type="entry name" value="Catalase core domain"/>
    <property type="match status" value="1"/>
</dbReference>
<dbReference type="EMBL" id="JAENIJ010000019">
    <property type="protein sequence ID" value="MBK1883250.1"/>
    <property type="molecule type" value="Genomic_DNA"/>
</dbReference>
<dbReference type="PANTHER" id="PTHR11465:SF61">
    <property type="entry name" value="CATALASE"/>
    <property type="match status" value="1"/>
</dbReference>